<gene>
    <name evidence="2" type="ORF">SAMN05421647_109171</name>
</gene>
<dbReference type="eggNOG" id="COG3079">
    <property type="taxonomic scope" value="Bacteria"/>
</dbReference>
<dbReference type="SUPFAM" id="SSF101327">
    <property type="entry name" value="YgfB-like"/>
    <property type="match status" value="1"/>
</dbReference>
<dbReference type="STRING" id="49186.SAMN05421647_109171"/>
<proteinExistence type="inferred from homology"/>
<dbReference type="Proteomes" id="UP000186895">
    <property type="component" value="Unassembled WGS sequence"/>
</dbReference>
<name>A0A1N6VWQ3_9GAMM</name>
<evidence type="ECO:0000313" key="3">
    <source>
        <dbReference type="Proteomes" id="UP000186895"/>
    </source>
</evidence>
<evidence type="ECO:0000313" key="2">
    <source>
        <dbReference type="EMBL" id="SIQ82303.1"/>
    </source>
</evidence>
<dbReference type="Pfam" id="PF03695">
    <property type="entry name" value="UPF0149"/>
    <property type="match status" value="1"/>
</dbReference>
<dbReference type="InterPro" id="IPR036255">
    <property type="entry name" value="YgfB-like_sf"/>
</dbReference>
<organism evidence="2 3">
    <name type="scientific">Marinobacterium stanieri</name>
    <dbReference type="NCBI Taxonomy" id="49186"/>
    <lineage>
        <taxon>Bacteria</taxon>
        <taxon>Pseudomonadati</taxon>
        <taxon>Pseudomonadota</taxon>
        <taxon>Gammaproteobacteria</taxon>
        <taxon>Oceanospirillales</taxon>
        <taxon>Oceanospirillaceae</taxon>
        <taxon>Marinobacterium</taxon>
    </lineage>
</organism>
<protein>
    <recommendedName>
        <fullName evidence="4">YecA family protein</fullName>
    </recommendedName>
</protein>
<accession>A0A1N6VWQ3</accession>
<evidence type="ECO:0000256" key="1">
    <source>
        <dbReference type="ARBA" id="ARBA00038308"/>
    </source>
</evidence>
<comment type="similarity">
    <text evidence="1">Belongs to the UPF0149 family.</text>
</comment>
<reference evidence="2 3" key="1">
    <citation type="submission" date="2017-01" db="EMBL/GenBank/DDBJ databases">
        <authorList>
            <person name="Mah S.A."/>
            <person name="Swanson W.J."/>
            <person name="Moy G.W."/>
            <person name="Vacquier V.D."/>
        </authorList>
    </citation>
    <scope>NUCLEOTIDE SEQUENCE [LARGE SCALE GENOMIC DNA]</scope>
    <source>
        <strain evidence="2 3">DSM 7027</strain>
    </source>
</reference>
<dbReference type="GO" id="GO:0005829">
    <property type="term" value="C:cytosol"/>
    <property type="evidence" value="ECO:0007669"/>
    <property type="project" value="TreeGrafter"/>
</dbReference>
<keyword evidence="3" id="KW-1185">Reference proteome</keyword>
<evidence type="ECO:0008006" key="4">
    <source>
        <dbReference type="Google" id="ProtNLM"/>
    </source>
</evidence>
<sequence length="221" mass="24029">MPAYVGLNPPPQETTRMLHMTEEQSTSVELPDFDVLADLLVEEGALTLSPAELHGMLAGQVAAGARFDPAGLLQRIQTLFDIEPFRNEAARRGAMQVYMAILQQFQAPDFSFELMLPDDDQPLSIRAESLGVWCSGFLSGFGMQEQTGSGGLSVEGQETLRDLAQIVQISTEADAEGDEDEANLMEVQEYVRMAALLIFSECNEPDAKAEAPASGEPPILH</sequence>
<dbReference type="InterPro" id="IPR011978">
    <property type="entry name" value="YgfB-like"/>
</dbReference>
<dbReference type="AlphaFoldDB" id="A0A1N6VWQ3"/>
<dbReference type="EMBL" id="FTMN01000009">
    <property type="protein sequence ID" value="SIQ82303.1"/>
    <property type="molecule type" value="Genomic_DNA"/>
</dbReference>
<dbReference type="Gene3D" id="1.20.120.740">
    <property type="entry name" value="YgfB uncharacterised protein family UPF0149, PF03695"/>
    <property type="match status" value="1"/>
</dbReference>
<dbReference type="PANTHER" id="PTHR37528">
    <property type="entry name" value="UPF0149 PROTEIN YGFB"/>
    <property type="match status" value="1"/>
</dbReference>
<dbReference type="PANTHER" id="PTHR37528:SF1">
    <property type="entry name" value="UPF0149 PROTEIN YGFB"/>
    <property type="match status" value="1"/>
</dbReference>